<name>A0A1V1NYJ6_9BACT</name>
<reference evidence="4" key="1">
    <citation type="submission" date="2012-11" db="EMBL/GenBank/DDBJ databases">
        <authorList>
            <person name="Lucero-Rivera Y.E."/>
            <person name="Tovar-Ramirez D."/>
        </authorList>
    </citation>
    <scope>NUCLEOTIDE SEQUENCE [LARGE SCALE GENOMIC DNA]</scope>
    <source>
        <strain evidence="4">Araruama</strain>
    </source>
</reference>
<dbReference type="EMBL" id="ATBP01001288">
    <property type="protein sequence ID" value="ETR67628.1"/>
    <property type="molecule type" value="Genomic_DNA"/>
</dbReference>
<dbReference type="GO" id="GO:0015074">
    <property type="term" value="P:DNA integration"/>
    <property type="evidence" value="ECO:0007669"/>
    <property type="project" value="InterPro"/>
</dbReference>
<accession>A0A1V1NYJ6</accession>
<feature type="region of interest" description="Disordered" evidence="1">
    <location>
        <begin position="357"/>
        <end position="379"/>
    </location>
</feature>
<protein>
    <submittedName>
        <fullName evidence="3">Integrase family protein</fullName>
    </submittedName>
</protein>
<dbReference type="Proteomes" id="UP000189670">
    <property type="component" value="Unassembled WGS sequence"/>
</dbReference>
<evidence type="ECO:0000313" key="4">
    <source>
        <dbReference type="Proteomes" id="UP000189670"/>
    </source>
</evidence>
<evidence type="ECO:0000259" key="2">
    <source>
        <dbReference type="PROSITE" id="PS50994"/>
    </source>
</evidence>
<dbReference type="AlphaFoldDB" id="A0A1V1NYJ6"/>
<dbReference type="PANTHER" id="PTHR35004">
    <property type="entry name" value="TRANSPOSASE RV3428C-RELATED"/>
    <property type="match status" value="1"/>
</dbReference>
<evidence type="ECO:0000313" key="3">
    <source>
        <dbReference type="EMBL" id="ETR67628.1"/>
    </source>
</evidence>
<feature type="domain" description="Integrase catalytic" evidence="2">
    <location>
        <begin position="111"/>
        <end position="284"/>
    </location>
</feature>
<evidence type="ECO:0000256" key="1">
    <source>
        <dbReference type="SAM" id="MobiDB-lite"/>
    </source>
</evidence>
<dbReference type="Gene3D" id="1.10.10.10">
    <property type="entry name" value="Winged helix-like DNA-binding domain superfamily/Winged helix DNA-binding domain"/>
    <property type="match status" value="1"/>
</dbReference>
<dbReference type="PROSITE" id="PS50994">
    <property type="entry name" value="INTEGRASE"/>
    <property type="match status" value="1"/>
</dbReference>
<organism evidence="3 4">
    <name type="scientific">Candidatus Magnetoglobus multicellularis str. Araruama</name>
    <dbReference type="NCBI Taxonomy" id="890399"/>
    <lineage>
        <taxon>Bacteria</taxon>
        <taxon>Pseudomonadati</taxon>
        <taxon>Thermodesulfobacteriota</taxon>
        <taxon>Desulfobacteria</taxon>
        <taxon>Desulfobacterales</taxon>
        <taxon>Desulfobacteraceae</taxon>
        <taxon>Candidatus Magnetoglobus</taxon>
    </lineage>
</organism>
<dbReference type="InterPro" id="IPR009057">
    <property type="entry name" value="Homeodomain-like_sf"/>
</dbReference>
<dbReference type="PANTHER" id="PTHR35004:SF7">
    <property type="entry name" value="INTEGRASE PROTEIN"/>
    <property type="match status" value="1"/>
</dbReference>
<gene>
    <name evidence="3" type="ORF">OMM_05042</name>
</gene>
<proteinExistence type="predicted"/>
<dbReference type="InterPro" id="IPR001584">
    <property type="entry name" value="Integrase_cat-core"/>
</dbReference>
<dbReference type="SUPFAM" id="SSF46689">
    <property type="entry name" value="Homeodomain-like"/>
    <property type="match status" value="1"/>
</dbReference>
<dbReference type="InterPro" id="IPR036388">
    <property type="entry name" value="WH-like_DNA-bd_sf"/>
</dbReference>
<sequence length="499" mass="58580">MIRKEKREAIYCLHQEGMGIRKISHSLNVSTNTVQTIIKQKGEMPDAIRNDKIELDKDHLTQLYKDCDGYVQRIHEKLTEEEGIKIGYSTLTRLIREFEIGKPINKRCSQVPDEPGAEFQHDTTKHRLKIGGKQVMLEGSIIYLRYSKIKYLKYYRSFNRFNMKCFLHEALTFWGYAAPVCIIDNTNLARLYGTGKNAVIVPEMIQFAKQYGFEFVCHEKGHANRKAGNERSFYTVETNFIPGRQFENLEDLNRQAFEWATVRNANRMVKKSNLIPAKAFEYEQAYLKKLPAYLPPPYLEHVRGTDQYGYASFDGNFVWVPGTSRHDVTILQYDTYLRVYHKRKMLGEYDLPPDGVKNEKLYPKGQSKPKLQPKYRKKPTAKEEKILRNAAKEIDDYLNFALQPAGKKRHRFIRQLYGLYQKVALPLYIKTIKRAHHYRIKDIDTIERIAIIMMNNANYEAPFVQINHEYEKREAYIEGEFSDVVDLSIYDNNMEDDNE</sequence>
<comment type="caution">
    <text evidence="3">The sequence shown here is derived from an EMBL/GenBank/DDBJ whole genome shotgun (WGS) entry which is preliminary data.</text>
</comment>